<dbReference type="AlphaFoldDB" id="A0A368NV59"/>
<evidence type="ECO:0000313" key="2">
    <source>
        <dbReference type="Proteomes" id="UP000436911"/>
    </source>
</evidence>
<evidence type="ECO:0000313" key="1">
    <source>
        <dbReference type="EMBL" id="KAA3528481.1"/>
    </source>
</evidence>
<dbReference type="EMBL" id="QUSG01000004">
    <property type="protein sequence ID" value="KAA3528481.1"/>
    <property type="molecule type" value="Genomic_DNA"/>
</dbReference>
<proteinExistence type="predicted"/>
<reference evidence="1 2" key="1">
    <citation type="submission" date="2018-08" db="EMBL/GenBank/DDBJ databases">
        <title>Genome sequencing of Agrobacterium vitis strain ICMP 10754.</title>
        <authorList>
            <person name="Visnovsky S.B."/>
            <person name="Pitman A.R."/>
        </authorList>
    </citation>
    <scope>NUCLEOTIDE SEQUENCE [LARGE SCALE GENOMIC DNA]</scope>
    <source>
        <strain evidence="1 2">ICMP 10754</strain>
    </source>
</reference>
<sequence length="130" mass="14345">MRLTCVTMMDTASIARDGVLLSSASSAQAYPVERTVRLGAAHDDSQQIGFLFSTPQRQLPREEIPPLSAEMIEEIAEIKADDVKEEERLPANWLDAMSSSEEDGSPVIERPSGFLADDNGLYRMFLPDTV</sequence>
<comment type="caution">
    <text evidence="1">The sequence shown here is derived from an EMBL/GenBank/DDBJ whole genome shotgun (WGS) entry which is preliminary data.</text>
</comment>
<dbReference type="Proteomes" id="UP000436911">
    <property type="component" value="Unassembled WGS sequence"/>
</dbReference>
<accession>A0A368NV59</accession>
<gene>
    <name evidence="1" type="ORF">DXT89_10795</name>
</gene>
<dbReference type="OrthoDB" id="8404130at2"/>
<name>A0A368NV59_AGRVI</name>
<protein>
    <submittedName>
        <fullName evidence="1">Uncharacterized protein</fullName>
    </submittedName>
</protein>
<organism evidence="1 2">
    <name type="scientific">Agrobacterium vitis</name>
    <name type="common">Rhizobium vitis</name>
    <dbReference type="NCBI Taxonomy" id="373"/>
    <lineage>
        <taxon>Bacteria</taxon>
        <taxon>Pseudomonadati</taxon>
        <taxon>Pseudomonadota</taxon>
        <taxon>Alphaproteobacteria</taxon>
        <taxon>Hyphomicrobiales</taxon>
        <taxon>Rhizobiaceae</taxon>
        <taxon>Rhizobium/Agrobacterium group</taxon>
        <taxon>Agrobacterium</taxon>
    </lineage>
</organism>